<dbReference type="SUPFAM" id="SSF48452">
    <property type="entry name" value="TPR-like"/>
    <property type="match status" value="1"/>
</dbReference>
<dbReference type="Gene3D" id="1.25.40.10">
    <property type="entry name" value="Tetratricopeptide repeat domain"/>
    <property type="match status" value="1"/>
</dbReference>
<dbReference type="EMBL" id="WFKK01000086">
    <property type="protein sequence ID" value="KAB7884382.1"/>
    <property type="molecule type" value="Genomic_DNA"/>
</dbReference>
<gene>
    <name evidence="2" type="ORF">GBG19_15845</name>
</gene>
<dbReference type="Pfam" id="PF05036">
    <property type="entry name" value="SPOR"/>
    <property type="match status" value="1"/>
</dbReference>
<dbReference type="PROSITE" id="PS51724">
    <property type="entry name" value="SPOR"/>
    <property type="match status" value="1"/>
</dbReference>
<dbReference type="InterPro" id="IPR011990">
    <property type="entry name" value="TPR-like_helical_dom_sf"/>
</dbReference>
<name>A0A6L4WN40_9BACT</name>
<comment type="caution">
    <text evidence="2">The sequence shown here is derived from an EMBL/GenBank/DDBJ whole genome shotgun (WGS) entry which is preliminary data.</text>
</comment>
<evidence type="ECO:0000313" key="2">
    <source>
        <dbReference type="EMBL" id="KAB7884382.1"/>
    </source>
</evidence>
<dbReference type="GO" id="GO:0042834">
    <property type="term" value="F:peptidoglycan binding"/>
    <property type="evidence" value="ECO:0007669"/>
    <property type="project" value="InterPro"/>
</dbReference>
<dbReference type="InterPro" id="IPR007730">
    <property type="entry name" value="SPOR-like_dom"/>
</dbReference>
<evidence type="ECO:0000313" key="3">
    <source>
        <dbReference type="Proteomes" id="UP000472839"/>
    </source>
</evidence>
<sequence length="350" mass="40942">MKANNKRLFYMKLFFTIILLFPFLSISASTYTLYIASTKNKNIAKKYIEEVNDLLKIENLVVRTHKKENYSLIVNQIKDIQSAKDLQNKLKKTTYKDSFVKKDLKDLKYNILFYTKSTIENKTIVKEAKEDEKEYILDVESSNEYITASTMYNIGNYKRSYELFNKLFYKHNYNLNINYFLAQSAIKLGMYDEASIAFERVLIQDPKFNKARYDYARLLTKLKLKKEAKKEFNILLKENITEEIKKDVKKYLKYLNKERKLTYNSATLILGAGHNSNVNNGLLSTQYTLPGLGDISVRGEEPISDNFHNEILSLDFNNILKSNTAIKIKNSLLAYNKSYLNEKDENISVF</sequence>
<feature type="non-terminal residue" evidence="2">
    <location>
        <position position="350"/>
    </location>
</feature>
<organism evidence="2 3">
    <name type="scientific">Poseidonibacter ostreae</name>
    <dbReference type="NCBI Taxonomy" id="2654171"/>
    <lineage>
        <taxon>Bacteria</taxon>
        <taxon>Pseudomonadati</taxon>
        <taxon>Campylobacterota</taxon>
        <taxon>Epsilonproteobacteria</taxon>
        <taxon>Campylobacterales</taxon>
        <taxon>Arcobacteraceae</taxon>
        <taxon>Poseidonibacter</taxon>
    </lineage>
</organism>
<dbReference type="Proteomes" id="UP000472839">
    <property type="component" value="Unassembled WGS sequence"/>
</dbReference>
<protein>
    <recommendedName>
        <fullName evidence="1">SPOR domain-containing protein</fullName>
    </recommendedName>
</protein>
<dbReference type="AlphaFoldDB" id="A0A6L4WN40"/>
<evidence type="ECO:0000259" key="1">
    <source>
        <dbReference type="PROSITE" id="PS51724"/>
    </source>
</evidence>
<reference evidence="2 3" key="1">
    <citation type="submission" date="2019-10" db="EMBL/GenBank/DDBJ databases">
        <title>Poseidonibacter ostreae sp. nov., isolated from the gut of the Ostrea denselamellosa.</title>
        <authorList>
            <person name="Choi A."/>
        </authorList>
    </citation>
    <scope>NUCLEOTIDE SEQUENCE [LARGE SCALE GENOMIC DNA]</scope>
    <source>
        <strain evidence="2 3">SJOD-M-33</strain>
    </source>
</reference>
<dbReference type="Pfam" id="PF12895">
    <property type="entry name" value="ANAPC3"/>
    <property type="match status" value="1"/>
</dbReference>
<proteinExistence type="predicted"/>
<accession>A0A6L4WN40</accession>
<feature type="domain" description="SPOR" evidence="1">
    <location>
        <begin position="25"/>
        <end position="103"/>
    </location>
</feature>